<dbReference type="GeneID" id="106820008"/>
<organism evidence="3 4">
    <name type="scientific">Priapulus caudatus</name>
    <name type="common">Priapulid worm</name>
    <dbReference type="NCBI Taxonomy" id="37621"/>
    <lineage>
        <taxon>Eukaryota</taxon>
        <taxon>Metazoa</taxon>
        <taxon>Ecdysozoa</taxon>
        <taxon>Scalidophora</taxon>
        <taxon>Priapulida</taxon>
        <taxon>Priapulimorpha</taxon>
        <taxon>Priapulimorphida</taxon>
        <taxon>Priapulidae</taxon>
        <taxon>Priapulus</taxon>
    </lineage>
</organism>
<feature type="non-terminal residue" evidence="4">
    <location>
        <position position="1"/>
    </location>
</feature>
<dbReference type="InterPro" id="IPR050843">
    <property type="entry name" value="Glycosyl_Hydrlase_38"/>
</dbReference>
<dbReference type="Gene3D" id="1.20.1270.50">
    <property type="entry name" value="Glycoside hydrolase family 38, central domain"/>
    <property type="match status" value="1"/>
</dbReference>
<dbReference type="PANTHER" id="PTHR11607">
    <property type="entry name" value="ALPHA-MANNOSIDASE"/>
    <property type="match status" value="1"/>
</dbReference>
<accession>A0ABM1F6I5</accession>
<evidence type="ECO:0000259" key="2">
    <source>
        <dbReference type="SMART" id="SM00872"/>
    </source>
</evidence>
<dbReference type="PANTHER" id="PTHR11607:SF3">
    <property type="entry name" value="LYSOSOMAL ALPHA-MANNOSIDASE"/>
    <property type="match status" value="1"/>
</dbReference>
<feature type="domain" description="Glycoside hydrolase family 38 central" evidence="2">
    <location>
        <begin position="1"/>
        <end position="64"/>
    </location>
</feature>
<gene>
    <name evidence="4" type="primary">LOC106820008</name>
</gene>
<reference evidence="4" key="1">
    <citation type="submission" date="2025-08" db="UniProtKB">
        <authorList>
            <consortium name="RefSeq"/>
        </authorList>
    </citation>
    <scope>IDENTIFICATION</scope>
</reference>
<keyword evidence="3" id="KW-1185">Reference proteome</keyword>
<name>A0ABM1F6I5_PRICU</name>
<dbReference type="Proteomes" id="UP000695022">
    <property type="component" value="Unplaced"/>
</dbReference>
<evidence type="ECO:0000313" key="3">
    <source>
        <dbReference type="Proteomes" id="UP000695022"/>
    </source>
</evidence>
<protein>
    <submittedName>
        <fullName evidence="4">Alpha-mannosidase 2x-like</fullName>
    </submittedName>
</protein>
<sequence>GAEVLFSVAQAHARRETGAGAAFPARDLMTKMVRSRRALGLFQHHDAITGTGKDFVMADYGMRMFHAIADVKAVTNRCAHYLLTGHNASSRYDPTATAFFDLVGSIHARAWRGGTCLLYGIAQALCSRVSSDTSLFRSSALE</sequence>
<keyword evidence="1" id="KW-0378">Hydrolase</keyword>
<dbReference type="Pfam" id="PF09261">
    <property type="entry name" value="Alpha-mann_mid"/>
    <property type="match status" value="1"/>
</dbReference>
<dbReference type="SUPFAM" id="SSF88688">
    <property type="entry name" value="Families 57/38 glycoside transferase middle domain"/>
    <property type="match status" value="1"/>
</dbReference>
<dbReference type="InterPro" id="IPR015341">
    <property type="entry name" value="Glyco_hydro_38_cen"/>
</dbReference>
<proteinExistence type="predicted"/>
<dbReference type="InterPro" id="IPR028995">
    <property type="entry name" value="Glyco_hydro_57/38_cen_sf"/>
</dbReference>
<evidence type="ECO:0000256" key="1">
    <source>
        <dbReference type="ARBA" id="ARBA00022801"/>
    </source>
</evidence>
<dbReference type="InterPro" id="IPR037094">
    <property type="entry name" value="Glyco_hydro_38_cen_sf"/>
</dbReference>
<evidence type="ECO:0000313" key="4">
    <source>
        <dbReference type="RefSeq" id="XP_014680056.1"/>
    </source>
</evidence>
<dbReference type="RefSeq" id="XP_014680056.1">
    <property type="nucleotide sequence ID" value="XM_014824570.1"/>
</dbReference>
<dbReference type="SMART" id="SM00872">
    <property type="entry name" value="Alpha-mann_mid"/>
    <property type="match status" value="1"/>
</dbReference>